<name>Q8R6I0_FUSNN</name>
<dbReference type="KEGG" id="fnu:FN0373"/>
<dbReference type="EnsemblBacteria" id="AAL93636">
    <property type="protein sequence ID" value="AAL93636"/>
    <property type="gene ID" value="FN1510"/>
</dbReference>
<dbReference type="EnsemblBacteria" id="AAL94576">
    <property type="protein sequence ID" value="AAL94576"/>
    <property type="gene ID" value="FN0373"/>
</dbReference>
<evidence type="ECO:0000313" key="2">
    <source>
        <dbReference type="EMBL" id="AAL94576.1"/>
    </source>
</evidence>
<dbReference type="EnsemblBacteria" id="AAL94607">
    <property type="protein sequence ID" value="AAL94607"/>
    <property type="gene ID" value="FN0404"/>
</dbReference>
<dbReference type="KEGG" id="fnu:FN0404"/>
<accession>Q8R6I0</accession>
<dbReference type="EnsemblBacteria" id="AAL94726">
    <property type="protein sequence ID" value="AAL94726"/>
    <property type="gene ID" value="FN0530"/>
</dbReference>
<evidence type="ECO:0000313" key="1">
    <source>
        <dbReference type="EMBL" id="AAL93636.1"/>
    </source>
</evidence>
<protein>
    <submittedName>
        <fullName evidence="1">Uncharacterized protein</fullName>
    </submittedName>
</protein>
<gene>
    <name evidence="2" type="ordered locus">FN0373</name>
    <name evidence="3" type="ordered locus">FN0404</name>
    <name evidence="4" type="ordered locus">FN0530</name>
    <name evidence="1" type="ordered locus">FN1510</name>
</gene>
<evidence type="ECO:0000313" key="3">
    <source>
        <dbReference type="EMBL" id="AAL94607.1"/>
    </source>
</evidence>
<dbReference type="AlphaFoldDB" id="Q8R6I0"/>
<proteinExistence type="predicted"/>
<sequence length="26" mass="3426">MKKFKIFVIINWFYHKYIILNFEENF</sequence>
<evidence type="ECO:0000313" key="4">
    <source>
        <dbReference type="EMBL" id="AAL94726.1"/>
    </source>
</evidence>
<dbReference type="KEGG" id="fnu:FN1510"/>
<organism evidence="1">
    <name type="scientific">Fusobacterium nucleatum subsp. nucleatum (strain ATCC 25586 / DSM 15643 / BCRC 10681 / CIP 101130 / JCM 8532 / KCTC 2640 / LMG 13131 / VPI 4355)</name>
    <dbReference type="NCBI Taxonomy" id="190304"/>
    <lineage>
        <taxon>Bacteria</taxon>
        <taxon>Fusobacteriati</taxon>
        <taxon>Fusobacteriota</taxon>
        <taxon>Fusobacteriia</taxon>
        <taxon>Fusobacteriales</taxon>
        <taxon>Fusobacteriaceae</taxon>
        <taxon>Fusobacterium</taxon>
    </lineage>
</organism>
<dbReference type="KEGG" id="fnu:FN0530"/>
<reference evidence="1" key="1">
    <citation type="journal article" date="2002" name="J. Bacteriol.">
        <title>Genome sequence and analysis of the oral bacterium Fusobacterium nucleatum strain ATCC 25586.</title>
        <authorList>
            <person name="Kapatral V."/>
            <person name="Anderson I."/>
            <person name="Ivanova N."/>
            <person name="Reznik G."/>
            <person name="Los T."/>
            <person name="Lykidis A."/>
            <person name="Bhattacharyya A."/>
            <person name="Bartman A."/>
            <person name="Gardner W."/>
            <person name="Grechkin G."/>
            <person name="Zhu L."/>
            <person name="Vasieva O."/>
            <person name="Chu L."/>
            <person name="Kogan Y."/>
            <person name="Chaga O."/>
            <person name="Goltsman E."/>
            <person name="Bernal A."/>
            <person name="Larsen N."/>
            <person name="D'Souza M."/>
            <person name="Walunas T."/>
            <person name="Pusch G."/>
            <person name="Haselkorn R."/>
            <person name="Fonstein M."/>
            <person name="Kyrpides N."/>
            <person name="Overbeek R."/>
        </authorList>
    </citation>
    <scope>NUCLEOTIDE SEQUENCE [LARGE SCALE GENOMIC DNA]</scope>
    <source>
        <strain evidence="1">ATCC 25586</strain>
    </source>
</reference>